<protein>
    <submittedName>
        <fullName evidence="1">Uncharacterized protein</fullName>
    </submittedName>
</protein>
<accession>A0A0J8U9R5</accession>
<organism evidence="1 2">
    <name type="scientific">Mycolicibacterium conceptionense</name>
    <dbReference type="NCBI Taxonomy" id="451644"/>
    <lineage>
        <taxon>Bacteria</taxon>
        <taxon>Bacillati</taxon>
        <taxon>Actinomycetota</taxon>
        <taxon>Actinomycetes</taxon>
        <taxon>Mycobacteriales</taxon>
        <taxon>Mycobacteriaceae</taxon>
        <taxon>Mycolicibacterium</taxon>
    </lineage>
</organism>
<sequence>MHWMVSRVSSEYLADPAIGIQWGAVGPGAQVRATQDGEFGFIGLWVTGQRVLESSFASFECGTGVVCNESYHLCWNTLATRDIPSQVGRAIERVKSGID</sequence>
<name>A0A0J8U9R5_9MYCO</name>
<proteinExistence type="predicted"/>
<comment type="caution">
    <text evidence="1">The sequence shown here is derived from an EMBL/GenBank/DDBJ whole genome shotgun (WGS) entry which is preliminary data.</text>
</comment>
<dbReference type="EMBL" id="LFOD01000008">
    <property type="protein sequence ID" value="KMV18303.1"/>
    <property type="molecule type" value="Genomic_DNA"/>
</dbReference>
<evidence type="ECO:0000313" key="1">
    <source>
        <dbReference type="EMBL" id="KMV18303.1"/>
    </source>
</evidence>
<dbReference type="AlphaFoldDB" id="A0A0J8U9R5"/>
<evidence type="ECO:0000313" key="2">
    <source>
        <dbReference type="Proteomes" id="UP000037594"/>
    </source>
</evidence>
<gene>
    <name evidence="1" type="ORF">ACT17_11755</name>
</gene>
<dbReference type="Proteomes" id="UP000037594">
    <property type="component" value="Unassembled WGS sequence"/>
</dbReference>
<reference evidence="1 2" key="1">
    <citation type="submission" date="2015-06" db="EMBL/GenBank/DDBJ databases">
        <title>Genome sequence of Mycobacterium conceptionense strain MLE.</title>
        <authorList>
            <person name="Greninger A.L."/>
            <person name="Cunningham G."/>
            <person name="Chiu C.Y."/>
            <person name="Miller S."/>
        </authorList>
    </citation>
    <scope>NUCLEOTIDE SEQUENCE [LARGE SCALE GENOMIC DNA]</scope>
    <source>
        <strain evidence="1 2">MLE</strain>
    </source>
</reference>